<protein>
    <submittedName>
        <fullName evidence="1">Uncharacterized protein</fullName>
    </submittedName>
</protein>
<keyword evidence="2" id="KW-1185">Reference proteome</keyword>
<evidence type="ECO:0000313" key="1">
    <source>
        <dbReference type="EMBL" id="QNJ96645.1"/>
    </source>
</evidence>
<sequence>MNQVFLKYCRINITIRMAHAINAINVPIANKFGALTGPRAQWSILKVVPDNMNIKPMRKSIMGIKKGRSFTNRGL</sequence>
<evidence type="ECO:0000313" key="2">
    <source>
        <dbReference type="Proteomes" id="UP000515514"/>
    </source>
</evidence>
<proteinExistence type="predicted"/>
<name>A0A7G8PQM9_9FLAO</name>
<accession>A0A7G8PQM9</accession>
<reference evidence="1 2" key="1">
    <citation type="submission" date="2020-04" db="EMBL/GenBank/DDBJ databases">
        <title>Genome sequence of Altibacter aquimarinus strain ALE3EI.</title>
        <authorList>
            <person name="Oh H.-M."/>
            <person name="Jang D."/>
        </authorList>
    </citation>
    <scope>NUCLEOTIDE SEQUENCE [LARGE SCALE GENOMIC DNA]</scope>
    <source>
        <strain evidence="1 2">ALE3EI</strain>
    </source>
</reference>
<dbReference type="AlphaFoldDB" id="A0A7G8PQM9"/>
<dbReference type="Proteomes" id="UP000515514">
    <property type="component" value="Chromosome"/>
</dbReference>
<dbReference type="KEGG" id="alti:ALE3EI_0054"/>
<organism evidence="1 2">
    <name type="scientific">Constantimarinum furrinae</name>
    <dbReference type="NCBI Taxonomy" id="2562285"/>
    <lineage>
        <taxon>Bacteria</taxon>
        <taxon>Pseudomonadati</taxon>
        <taxon>Bacteroidota</taxon>
        <taxon>Flavobacteriia</taxon>
        <taxon>Flavobacteriales</taxon>
        <taxon>Flavobacteriaceae</taxon>
        <taxon>Altibacter/Constantimarinum group</taxon>
        <taxon>Constantimarinum</taxon>
    </lineage>
</organism>
<dbReference type="EMBL" id="CP052909">
    <property type="protein sequence ID" value="QNJ96645.1"/>
    <property type="molecule type" value="Genomic_DNA"/>
</dbReference>
<gene>
    <name evidence="1" type="ORF">ALE3EI_0054</name>
</gene>